<dbReference type="Gene3D" id="2.40.50.140">
    <property type="entry name" value="Nucleic acid-binding proteins"/>
    <property type="match status" value="1"/>
</dbReference>
<feature type="compositionally biased region" description="Low complexity" evidence="3">
    <location>
        <begin position="192"/>
        <end position="203"/>
    </location>
</feature>
<name>A0ABN1GLJ4_9ACTN</name>
<dbReference type="EMBL" id="BAAACA010000035">
    <property type="protein sequence ID" value="GAA0614030.1"/>
    <property type="molecule type" value="Genomic_DNA"/>
</dbReference>
<dbReference type="InterPro" id="IPR012340">
    <property type="entry name" value="NA-bd_OB-fold"/>
</dbReference>
<dbReference type="InterPro" id="IPR000424">
    <property type="entry name" value="Primosome_PriB/ssb"/>
</dbReference>
<dbReference type="GO" id="GO:0016301">
    <property type="term" value="F:kinase activity"/>
    <property type="evidence" value="ECO:0007669"/>
    <property type="project" value="UniProtKB-KW"/>
</dbReference>
<keyword evidence="1 2" id="KW-0238">DNA-binding</keyword>
<feature type="compositionally biased region" description="Low complexity" evidence="3">
    <location>
        <begin position="163"/>
        <end position="183"/>
    </location>
</feature>
<evidence type="ECO:0000256" key="3">
    <source>
        <dbReference type="SAM" id="MobiDB-lite"/>
    </source>
</evidence>
<feature type="region of interest" description="Disordered" evidence="3">
    <location>
        <begin position="120"/>
        <end position="203"/>
    </location>
</feature>
<protein>
    <submittedName>
        <fullName evidence="4">Single-stranded DNA-binding protein</fullName>
    </submittedName>
</protein>
<dbReference type="CDD" id="cd04496">
    <property type="entry name" value="SSB_OBF"/>
    <property type="match status" value="1"/>
</dbReference>
<dbReference type="GO" id="GO:0003677">
    <property type="term" value="F:DNA binding"/>
    <property type="evidence" value="ECO:0007669"/>
    <property type="project" value="UniProtKB-KW"/>
</dbReference>
<evidence type="ECO:0000313" key="4">
    <source>
        <dbReference type="EMBL" id="GAA0614030.1"/>
    </source>
</evidence>
<dbReference type="SUPFAM" id="SSF50249">
    <property type="entry name" value="Nucleic acid-binding proteins"/>
    <property type="match status" value="1"/>
</dbReference>
<evidence type="ECO:0000313" key="5">
    <source>
        <dbReference type="Proteomes" id="UP001500668"/>
    </source>
</evidence>
<dbReference type="Pfam" id="PF00436">
    <property type="entry name" value="SSB"/>
    <property type="match status" value="1"/>
</dbReference>
<gene>
    <name evidence="4" type="ORF">GCM10010394_50010</name>
</gene>
<proteinExistence type="predicted"/>
<dbReference type="RefSeq" id="WP_344076835.1">
    <property type="nucleotide sequence ID" value="NZ_BAAACA010000035.1"/>
</dbReference>
<dbReference type="Proteomes" id="UP001500668">
    <property type="component" value="Unassembled WGS sequence"/>
</dbReference>
<comment type="caution">
    <text evidence="4">The sequence shown here is derived from an EMBL/GenBank/DDBJ whole genome shotgun (WGS) entry which is preliminary data.</text>
</comment>
<keyword evidence="4" id="KW-0808">Transferase</keyword>
<keyword evidence="4" id="KW-0418">Kinase</keyword>
<keyword evidence="5" id="KW-1185">Reference proteome</keyword>
<evidence type="ECO:0000256" key="2">
    <source>
        <dbReference type="PROSITE-ProRule" id="PRU00252"/>
    </source>
</evidence>
<accession>A0ABN1GLJ4</accession>
<evidence type="ECO:0000256" key="1">
    <source>
        <dbReference type="ARBA" id="ARBA00023125"/>
    </source>
</evidence>
<reference evidence="4 5" key="1">
    <citation type="journal article" date="2019" name="Int. J. Syst. Evol. Microbiol.">
        <title>The Global Catalogue of Microorganisms (GCM) 10K type strain sequencing project: providing services to taxonomists for standard genome sequencing and annotation.</title>
        <authorList>
            <consortium name="The Broad Institute Genomics Platform"/>
            <consortium name="The Broad Institute Genome Sequencing Center for Infectious Disease"/>
            <person name="Wu L."/>
            <person name="Ma J."/>
        </authorList>
    </citation>
    <scope>NUCLEOTIDE SEQUENCE [LARGE SCALE GENOMIC DNA]</scope>
    <source>
        <strain evidence="4 5">JCM 5067</strain>
    </source>
</reference>
<feature type="compositionally biased region" description="Basic and acidic residues" evidence="3">
    <location>
        <begin position="127"/>
        <end position="142"/>
    </location>
</feature>
<organism evidence="4 5">
    <name type="scientific">Streptomyces crystallinus</name>
    <dbReference type="NCBI Taxonomy" id="68191"/>
    <lineage>
        <taxon>Bacteria</taxon>
        <taxon>Bacillati</taxon>
        <taxon>Actinomycetota</taxon>
        <taxon>Actinomycetes</taxon>
        <taxon>Kitasatosporales</taxon>
        <taxon>Streptomycetaceae</taxon>
        <taxon>Streptomyces</taxon>
    </lineage>
</organism>
<sequence>MNDTLVTLVGNAATRVEYRETATGGVARFRLAVTPRRFDRQKAAWVDGHSSFYTVWAWRTLGLNLASSVAVGEPLVVHGRLRVRDEDLDGQRRFSADVEAIAVGHDLTRGTSAFRRVMKADPSLTEPPKDPAGEDVSPDSRTRKQVSQPVSQPAPEWAGTGGADAVAGGDGVEGVSVGVTGESPGEGREAALAKASAGAAATP</sequence>
<dbReference type="PROSITE" id="PS50935">
    <property type="entry name" value="SSB"/>
    <property type="match status" value="1"/>
</dbReference>